<evidence type="ECO:0000313" key="3">
    <source>
        <dbReference type="Proteomes" id="UP001410394"/>
    </source>
</evidence>
<keyword evidence="1" id="KW-0812">Transmembrane</keyword>
<evidence type="ECO:0000313" key="2">
    <source>
        <dbReference type="EMBL" id="MEN3068888.1"/>
    </source>
</evidence>
<feature type="transmembrane region" description="Helical" evidence="1">
    <location>
        <begin position="49"/>
        <end position="70"/>
    </location>
</feature>
<name>A0ABU9YZE3_9RHOO</name>
<feature type="transmembrane region" description="Helical" evidence="1">
    <location>
        <begin position="90"/>
        <end position="107"/>
    </location>
</feature>
<dbReference type="RefSeq" id="WP_345919655.1">
    <property type="nucleotide sequence ID" value="NZ_JBDIVE010000004.1"/>
</dbReference>
<feature type="transmembrane region" description="Helical" evidence="1">
    <location>
        <begin position="146"/>
        <end position="163"/>
    </location>
</feature>
<feature type="transmembrane region" description="Helical" evidence="1">
    <location>
        <begin position="311"/>
        <end position="328"/>
    </location>
</feature>
<dbReference type="EMBL" id="JBDIVE010000004">
    <property type="protein sequence ID" value="MEN3068888.1"/>
    <property type="molecule type" value="Genomic_DNA"/>
</dbReference>
<keyword evidence="1" id="KW-0472">Membrane</keyword>
<gene>
    <name evidence="2" type="ORF">ABDB84_10380</name>
</gene>
<proteinExistence type="predicted"/>
<feature type="transmembrane region" description="Helical" evidence="1">
    <location>
        <begin position="17"/>
        <end position="37"/>
    </location>
</feature>
<protein>
    <submittedName>
        <fullName evidence="2">Uncharacterized protein</fullName>
    </submittedName>
</protein>
<organism evidence="2 3">
    <name type="scientific">Uliginosibacterium sediminicola</name>
    <dbReference type="NCBI Taxonomy" id="2024550"/>
    <lineage>
        <taxon>Bacteria</taxon>
        <taxon>Pseudomonadati</taxon>
        <taxon>Pseudomonadota</taxon>
        <taxon>Betaproteobacteria</taxon>
        <taxon>Rhodocyclales</taxon>
        <taxon>Zoogloeaceae</taxon>
        <taxon>Uliginosibacterium</taxon>
    </lineage>
</organism>
<feature type="transmembrane region" description="Helical" evidence="1">
    <location>
        <begin position="383"/>
        <end position="401"/>
    </location>
</feature>
<comment type="caution">
    <text evidence="2">The sequence shown here is derived from an EMBL/GenBank/DDBJ whole genome shotgun (WGS) entry which is preliminary data.</text>
</comment>
<evidence type="ECO:0000256" key="1">
    <source>
        <dbReference type="SAM" id="Phobius"/>
    </source>
</evidence>
<keyword evidence="1" id="KW-1133">Transmembrane helix</keyword>
<reference evidence="2 3" key="1">
    <citation type="journal article" date="2018" name="Int. J. Syst. Evol. Microbiol.">
        <title>Uliginosibacterium sediminicola sp. nov., isolated from freshwater sediment.</title>
        <authorList>
            <person name="Hwang W.M."/>
            <person name="Kim S.M."/>
            <person name="Kang K."/>
            <person name="Ahn T.Y."/>
        </authorList>
    </citation>
    <scope>NUCLEOTIDE SEQUENCE [LARGE SCALE GENOMIC DNA]</scope>
    <source>
        <strain evidence="2 3">M1-21</strain>
    </source>
</reference>
<accession>A0ABU9YZE3</accession>
<feature type="transmembrane region" description="Helical" evidence="1">
    <location>
        <begin position="349"/>
        <end position="371"/>
    </location>
</feature>
<feature type="transmembrane region" description="Helical" evidence="1">
    <location>
        <begin position="119"/>
        <end position="140"/>
    </location>
</feature>
<dbReference type="Proteomes" id="UP001410394">
    <property type="component" value="Unassembled WGS sequence"/>
</dbReference>
<feature type="transmembrane region" description="Helical" evidence="1">
    <location>
        <begin position="175"/>
        <end position="193"/>
    </location>
</feature>
<sequence>MNSRFSLSRVDWWHGRWMFFVLTLCAFPAVLQVVALYAGSKPPAIASYIWRLASFLYGCTLPFAISALGWMRRAEFLATLPNLTRKLRQAFIGLLLATLVLGATQAMQQGNALPMLDFIAYLGLCCVCGWQFRGFIWGNVNFRDRWVWIGGAAGLLPLLIVLSHDHFSLQTRNPGVQALSLLLACAAIMWRWHSLRGLVRVPDLALRWARWLINNELLSTSLPVAILAVASAVTNSHYFILMMMQALALHRLRREQLLAPLRLRWFAGVPRARLFYVALRTAGGKMLSDLSLMLAVFTLAASLGYLTWSNVLAQLWLPFVIYLFTLRVQFGRICDDQTAAEPSDLSSLIVKWLGVFFAVALLLAGMLKAASNQLPGDLDMGQILVWIMLLFALCCVLELFIRQRRHWSRLAL</sequence>
<keyword evidence="3" id="KW-1185">Reference proteome</keyword>